<dbReference type="AlphaFoldDB" id="A0A6L8MGD1"/>
<dbReference type="Proteomes" id="UP000474565">
    <property type="component" value="Unassembled WGS sequence"/>
</dbReference>
<organism evidence="1 2">
    <name type="scientific">Duganella lactea</name>
    <dbReference type="NCBI Taxonomy" id="2692173"/>
    <lineage>
        <taxon>Bacteria</taxon>
        <taxon>Pseudomonadati</taxon>
        <taxon>Pseudomonadota</taxon>
        <taxon>Betaproteobacteria</taxon>
        <taxon>Burkholderiales</taxon>
        <taxon>Oxalobacteraceae</taxon>
        <taxon>Telluria group</taxon>
        <taxon>Duganella</taxon>
    </lineage>
</organism>
<dbReference type="RefSeq" id="WP_161019084.1">
    <property type="nucleotide sequence ID" value="NZ_WWCP01000007.1"/>
</dbReference>
<dbReference type="EMBL" id="WWCP01000007">
    <property type="protein sequence ID" value="MYM81973.1"/>
    <property type="molecule type" value="Genomic_DNA"/>
</dbReference>
<gene>
    <name evidence="1" type="ORF">GTP44_08370</name>
</gene>
<dbReference type="InterPro" id="IPR021333">
    <property type="entry name" value="DUF2946"/>
</dbReference>
<evidence type="ECO:0000313" key="2">
    <source>
        <dbReference type="Proteomes" id="UP000474565"/>
    </source>
</evidence>
<sequence>MSSILHRRVLVAWIALLAILFGALAPAVSHAMTAKGQPPQWLELCGANGIKRVQLPDDGAPKQTDLMQHMEKCPYCAAHASPQALTPPAAFSFAVIGGHDLYPTLFHQAPTPLFSWAAAKPRGPPATS</sequence>
<proteinExistence type="predicted"/>
<evidence type="ECO:0000313" key="1">
    <source>
        <dbReference type="EMBL" id="MYM81973.1"/>
    </source>
</evidence>
<protein>
    <submittedName>
        <fullName evidence="1">DUF2946 domain-containing protein</fullName>
    </submittedName>
</protein>
<accession>A0A6L8MGD1</accession>
<reference evidence="1 2" key="1">
    <citation type="submission" date="2019-12" db="EMBL/GenBank/DDBJ databases">
        <title>Novel species isolated from a subtropical stream in China.</title>
        <authorList>
            <person name="Lu H."/>
        </authorList>
    </citation>
    <scope>NUCLEOTIDE SEQUENCE [LARGE SCALE GENOMIC DNA]</scope>
    <source>
        <strain evidence="1 2">FT50W</strain>
    </source>
</reference>
<comment type="caution">
    <text evidence="1">The sequence shown here is derived from an EMBL/GenBank/DDBJ whole genome shotgun (WGS) entry which is preliminary data.</text>
</comment>
<dbReference type="Pfam" id="PF11162">
    <property type="entry name" value="DUF2946"/>
    <property type="match status" value="1"/>
</dbReference>
<name>A0A6L8MGD1_9BURK</name>